<evidence type="ECO:0000256" key="2">
    <source>
        <dbReference type="ARBA" id="ARBA00022603"/>
    </source>
</evidence>
<dbReference type="Proteomes" id="UP001589740">
    <property type="component" value="Unassembled WGS sequence"/>
</dbReference>
<dbReference type="PANTHER" id="PTHR18895">
    <property type="entry name" value="HEMK METHYLTRANSFERASE"/>
    <property type="match status" value="1"/>
</dbReference>
<comment type="caution">
    <text evidence="8">The sequence shown here is derived from an EMBL/GenBank/DDBJ whole genome shotgun (WGS) entry which is preliminary data.</text>
</comment>
<dbReference type="PROSITE" id="PS00092">
    <property type="entry name" value="N6_MTASE"/>
    <property type="match status" value="1"/>
</dbReference>
<dbReference type="NCBIfam" id="TIGR00536">
    <property type="entry name" value="hemK_fam"/>
    <property type="match status" value="1"/>
</dbReference>
<accession>A0ABV5Z3Z6</accession>
<dbReference type="GO" id="GO:0032259">
    <property type="term" value="P:methylation"/>
    <property type="evidence" value="ECO:0007669"/>
    <property type="project" value="UniProtKB-KW"/>
</dbReference>
<evidence type="ECO:0000256" key="4">
    <source>
        <dbReference type="ARBA" id="ARBA00022691"/>
    </source>
</evidence>
<dbReference type="GO" id="GO:0102559">
    <property type="term" value="F:peptide chain release factor N(5)-glutamine methyltransferase activity"/>
    <property type="evidence" value="ECO:0007669"/>
    <property type="project" value="UniProtKB-EC"/>
</dbReference>
<dbReference type="InterPro" id="IPR040758">
    <property type="entry name" value="PrmC_N"/>
</dbReference>
<evidence type="ECO:0000256" key="3">
    <source>
        <dbReference type="ARBA" id="ARBA00022679"/>
    </source>
</evidence>
<dbReference type="RefSeq" id="WP_380570405.1">
    <property type="nucleotide sequence ID" value="NZ_JBHMAH010000015.1"/>
</dbReference>
<keyword evidence="2 8" id="KW-0489">Methyltransferase</keyword>
<evidence type="ECO:0000313" key="9">
    <source>
        <dbReference type="Proteomes" id="UP001589740"/>
    </source>
</evidence>
<dbReference type="InterPro" id="IPR050320">
    <property type="entry name" value="N5-glutamine_MTase"/>
</dbReference>
<dbReference type="InterPro" id="IPR019874">
    <property type="entry name" value="RF_methyltr_PrmC"/>
</dbReference>
<dbReference type="InterPro" id="IPR004556">
    <property type="entry name" value="HemK-like"/>
</dbReference>
<evidence type="ECO:0000256" key="1">
    <source>
        <dbReference type="ARBA" id="ARBA00012771"/>
    </source>
</evidence>
<dbReference type="SUPFAM" id="SSF53335">
    <property type="entry name" value="S-adenosyl-L-methionine-dependent methyltransferases"/>
    <property type="match status" value="1"/>
</dbReference>
<keyword evidence="3 8" id="KW-0808">Transferase</keyword>
<dbReference type="NCBIfam" id="TIGR03534">
    <property type="entry name" value="RF_mod_PrmC"/>
    <property type="match status" value="1"/>
</dbReference>
<dbReference type="Pfam" id="PF17827">
    <property type="entry name" value="PrmC_N"/>
    <property type="match status" value="1"/>
</dbReference>
<organism evidence="8 9">
    <name type="scientific">Salinicoccus siamensis</name>
    <dbReference type="NCBI Taxonomy" id="381830"/>
    <lineage>
        <taxon>Bacteria</taxon>
        <taxon>Bacillati</taxon>
        <taxon>Bacillota</taxon>
        <taxon>Bacilli</taxon>
        <taxon>Bacillales</taxon>
        <taxon>Staphylococcaceae</taxon>
        <taxon>Salinicoccus</taxon>
    </lineage>
</organism>
<evidence type="ECO:0000256" key="5">
    <source>
        <dbReference type="ARBA" id="ARBA00048391"/>
    </source>
</evidence>
<dbReference type="PANTHER" id="PTHR18895:SF74">
    <property type="entry name" value="MTRF1L RELEASE FACTOR GLUTAMINE METHYLTRANSFERASE"/>
    <property type="match status" value="1"/>
</dbReference>
<keyword evidence="4" id="KW-0949">S-adenosyl-L-methionine</keyword>
<evidence type="ECO:0000259" key="7">
    <source>
        <dbReference type="Pfam" id="PF17827"/>
    </source>
</evidence>
<gene>
    <name evidence="8" type="primary">prmC</name>
    <name evidence="8" type="ORF">ACFFLE_06865</name>
</gene>
<feature type="domain" description="Release factor glutamine methyltransferase N-terminal" evidence="7">
    <location>
        <begin position="9"/>
        <end position="76"/>
    </location>
</feature>
<dbReference type="InterPro" id="IPR007848">
    <property type="entry name" value="Small_mtfrase_dom"/>
</dbReference>
<keyword evidence="9" id="KW-1185">Reference proteome</keyword>
<dbReference type="EC" id="2.1.1.297" evidence="1"/>
<dbReference type="Pfam" id="PF05175">
    <property type="entry name" value="MTS"/>
    <property type="match status" value="1"/>
</dbReference>
<sequence length="283" mass="31702">MPPYSYRDMVREAEASLIAHGKEPRIAVLLLEDLLSMDTTSRLVDGHLEVPDAARELYQRALERVEQGEPHQYVSGTAWFYGEAFKVNAHTLIPRNETEELVALVLDKEKDDGRTIVDIGSGTGAIGITLGKAWKKNEVILTDLSGEALHVAAENAERHGVSPQMLSGDLFAPLIECDIKVDAIVSNPPYISRSEQRYMDDSVVLHEPELALYAEDDGLGLYKKMIRKLASVLKQGGRVYFEIGWQQAEALSRYVTECWPGTQPEIIKDINGNDRILHFRWEG</sequence>
<dbReference type="Gene3D" id="3.40.50.150">
    <property type="entry name" value="Vaccinia Virus protein VP39"/>
    <property type="match status" value="1"/>
</dbReference>
<dbReference type="EMBL" id="JBHMAH010000015">
    <property type="protein sequence ID" value="MFB9860832.1"/>
    <property type="molecule type" value="Genomic_DNA"/>
</dbReference>
<protein>
    <recommendedName>
        <fullName evidence="1">peptide chain release factor N(5)-glutamine methyltransferase</fullName>
        <ecNumber evidence="1">2.1.1.297</ecNumber>
    </recommendedName>
</protein>
<proteinExistence type="predicted"/>
<dbReference type="InterPro" id="IPR029063">
    <property type="entry name" value="SAM-dependent_MTases_sf"/>
</dbReference>
<name>A0ABV5Z3Z6_9STAP</name>
<comment type="catalytic activity">
    <reaction evidence="5">
        <text>L-glutaminyl-[peptide chain release factor] + S-adenosyl-L-methionine = N(5)-methyl-L-glutaminyl-[peptide chain release factor] + S-adenosyl-L-homocysteine + H(+)</text>
        <dbReference type="Rhea" id="RHEA:42896"/>
        <dbReference type="Rhea" id="RHEA-COMP:10271"/>
        <dbReference type="Rhea" id="RHEA-COMP:10272"/>
        <dbReference type="ChEBI" id="CHEBI:15378"/>
        <dbReference type="ChEBI" id="CHEBI:30011"/>
        <dbReference type="ChEBI" id="CHEBI:57856"/>
        <dbReference type="ChEBI" id="CHEBI:59789"/>
        <dbReference type="ChEBI" id="CHEBI:61891"/>
        <dbReference type="EC" id="2.1.1.297"/>
    </reaction>
</comment>
<feature type="domain" description="Methyltransferase small" evidence="6">
    <location>
        <begin position="105"/>
        <end position="196"/>
    </location>
</feature>
<evidence type="ECO:0000259" key="6">
    <source>
        <dbReference type="Pfam" id="PF05175"/>
    </source>
</evidence>
<dbReference type="CDD" id="cd02440">
    <property type="entry name" value="AdoMet_MTases"/>
    <property type="match status" value="1"/>
</dbReference>
<dbReference type="Gene3D" id="1.10.8.10">
    <property type="entry name" value="DNA helicase RuvA subunit, C-terminal domain"/>
    <property type="match status" value="1"/>
</dbReference>
<evidence type="ECO:0000313" key="8">
    <source>
        <dbReference type="EMBL" id="MFB9860832.1"/>
    </source>
</evidence>
<reference evidence="8 9" key="1">
    <citation type="submission" date="2024-09" db="EMBL/GenBank/DDBJ databases">
        <authorList>
            <person name="Sun Q."/>
            <person name="Mori K."/>
        </authorList>
    </citation>
    <scope>NUCLEOTIDE SEQUENCE [LARGE SCALE GENOMIC DNA]</scope>
    <source>
        <strain evidence="8 9">JCM 12822</strain>
    </source>
</reference>
<dbReference type="InterPro" id="IPR002052">
    <property type="entry name" value="DNA_methylase_N6_adenine_CS"/>
</dbReference>